<dbReference type="InterPro" id="IPR011579">
    <property type="entry name" value="ATPase_dom"/>
</dbReference>
<dbReference type="Gene3D" id="1.10.10.10">
    <property type="entry name" value="Winged helix-like DNA-binding domain superfamily/Winged helix DNA-binding domain"/>
    <property type="match status" value="1"/>
</dbReference>
<accession>A0A7C4D2I2</accession>
<dbReference type="GO" id="GO:0006355">
    <property type="term" value="P:regulation of DNA-templated transcription"/>
    <property type="evidence" value="ECO:0007669"/>
    <property type="project" value="InterPro"/>
</dbReference>
<sequence length="452" mass="51608">MNVKFVDREEELNFLEKLCSGERAHLVIVYGRRRVGKTRLLLELLSRKPGLYFYIPLGGSDTVLAELSRVVEGELFRGFRFPDFSSFLEYVARKLEKGELVVLDEFQRLAEVEGAISLLQKYWDERFSRLRGTLVLSGSTVGVIERVALRGDAPLYGRRTAVLKLEPLRFRALADWFARYEPLDLVKTYGVFGGTPAYLELVDEGESPEENAIKLVLSKRGPLHEEPLFLLLEELRSPARYLDVLTAASQGKRTLSEIASAAGIPRENLTTYLATLEQLGLIERERPVLSKGRSLYSIRDPFFAFWFRFVHPNKSLLERGLERELWASIAADFNAYLGWVFEKVAVEHVVSEARAGLLPFKLDTLGRWWTRGEEVDIVAASTREGVGALIEVKWADLSYREARSALRRLSEKGAQVPLREKLHGLVSRKLERKEELRKEGYLVYDLADIVER</sequence>
<dbReference type="InterPro" id="IPR027417">
    <property type="entry name" value="P-loop_NTPase"/>
</dbReference>
<dbReference type="InterPro" id="IPR036390">
    <property type="entry name" value="WH_DNA-bd_sf"/>
</dbReference>
<keyword evidence="4" id="KW-0067">ATP-binding</keyword>
<dbReference type="InterPro" id="IPR036388">
    <property type="entry name" value="WH-like_DNA-bd_sf"/>
</dbReference>
<dbReference type="SUPFAM" id="SSF46785">
    <property type="entry name" value="Winged helix' DNA-binding domain"/>
    <property type="match status" value="1"/>
</dbReference>
<dbReference type="GO" id="GO:0005524">
    <property type="term" value="F:ATP binding"/>
    <property type="evidence" value="ECO:0007669"/>
    <property type="project" value="UniProtKB-KW"/>
</dbReference>
<feature type="domain" description="ATPase" evidence="1">
    <location>
        <begin position="5"/>
        <end position="201"/>
    </location>
</feature>
<proteinExistence type="predicted"/>
<dbReference type="Pfam" id="PF03008">
    <property type="entry name" value="DUF234"/>
    <property type="match status" value="1"/>
</dbReference>
<dbReference type="Gene3D" id="3.40.50.300">
    <property type="entry name" value="P-loop containing nucleotide triphosphate hydrolases"/>
    <property type="match status" value="2"/>
</dbReference>
<evidence type="ECO:0000259" key="2">
    <source>
        <dbReference type="Pfam" id="PF03008"/>
    </source>
</evidence>
<organism evidence="4">
    <name type="scientific">Thermofilum pendens</name>
    <dbReference type="NCBI Taxonomy" id="2269"/>
    <lineage>
        <taxon>Archaea</taxon>
        <taxon>Thermoproteota</taxon>
        <taxon>Thermoprotei</taxon>
        <taxon>Thermofilales</taxon>
        <taxon>Thermofilaceae</taxon>
        <taxon>Thermofilum</taxon>
    </lineage>
</organism>
<dbReference type="InterPro" id="IPR005471">
    <property type="entry name" value="Tscrpt_reg_IclR_N"/>
</dbReference>
<dbReference type="InterPro" id="IPR004256">
    <property type="entry name" value="DUF234"/>
</dbReference>
<dbReference type="PANTHER" id="PTHR34704:SF1">
    <property type="entry name" value="ATPASE"/>
    <property type="match status" value="1"/>
</dbReference>
<dbReference type="Pfam" id="PF01637">
    <property type="entry name" value="ATPase_2"/>
    <property type="match status" value="1"/>
</dbReference>
<keyword evidence="4" id="KW-0547">Nucleotide-binding</keyword>
<feature type="domain" description="HTH iclR-type" evidence="3">
    <location>
        <begin position="240"/>
        <end position="285"/>
    </location>
</feature>
<name>A0A7C4D2I2_THEPE</name>
<protein>
    <submittedName>
        <fullName evidence="4">ATP-binding protein</fullName>
    </submittedName>
</protein>
<feature type="domain" description="DUF234" evidence="2">
    <location>
        <begin position="306"/>
        <end position="404"/>
    </location>
</feature>
<reference evidence="4" key="1">
    <citation type="journal article" date="2020" name="mSystems">
        <title>Genome- and Community-Level Interaction Insights into Carbon Utilization and Element Cycling Functions of Hydrothermarchaeota in Hydrothermal Sediment.</title>
        <authorList>
            <person name="Zhou Z."/>
            <person name="Liu Y."/>
            <person name="Xu W."/>
            <person name="Pan J."/>
            <person name="Luo Z.H."/>
            <person name="Li M."/>
        </authorList>
    </citation>
    <scope>NUCLEOTIDE SEQUENCE</scope>
    <source>
        <strain evidence="4">SpSt-649</strain>
    </source>
</reference>
<comment type="caution">
    <text evidence="4">The sequence shown here is derived from an EMBL/GenBank/DDBJ whole genome shotgun (WGS) entry which is preliminary data.</text>
</comment>
<evidence type="ECO:0000313" key="4">
    <source>
        <dbReference type="EMBL" id="HGM46682.1"/>
    </source>
</evidence>
<dbReference type="SUPFAM" id="SSF52540">
    <property type="entry name" value="P-loop containing nucleoside triphosphate hydrolases"/>
    <property type="match status" value="1"/>
</dbReference>
<dbReference type="Pfam" id="PF09339">
    <property type="entry name" value="HTH_IclR"/>
    <property type="match status" value="1"/>
</dbReference>
<evidence type="ECO:0000259" key="1">
    <source>
        <dbReference type="Pfam" id="PF01637"/>
    </source>
</evidence>
<gene>
    <name evidence="4" type="ORF">ENU21_02855</name>
</gene>
<dbReference type="PANTHER" id="PTHR34704">
    <property type="entry name" value="ATPASE"/>
    <property type="match status" value="1"/>
</dbReference>
<dbReference type="GO" id="GO:0003677">
    <property type="term" value="F:DNA binding"/>
    <property type="evidence" value="ECO:0007669"/>
    <property type="project" value="InterPro"/>
</dbReference>
<dbReference type="AlphaFoldDB" id="A0A7C4D2I2"/>
<evidence type="ECO:0000259" key="3">
    <source>
        <dbReference type="Pfam" id="PF09339"/>
    </source>
</evidence>
<dbReference type="EMBL" id="DTBQ01000080">
    <property type="protein sequence ID" value="HGM46682.1"/>
    <property type="molecule type" value="Genomic_DNA"/>
</dbReference>